<organism evidence="2 3">
    <name type="scientific">Cerrena zonata</name>
    <dbReference type="NCBI Taxonomy" id="2478898"/>
    <lineage>
        <taxon>Eukaryota</taxon>
        <taxon>Fungi</taxon>
        <taxon>Dikarya</taxon>
        <taxon>Basidiomycota</taxon>
        <taxon>Agaricomycotina</taxon>
        <taxon>Agaricomycetes</taxon>
        <taxon>Polyporales</taxon>
        <taxon>Cerrenaceae</taxon>
        <taxon>Cerrena</taxon>
    </lineage>
</organism>
<dbReference type="Pfam" id="PF12937">
    <property type="entry name" value="F-box-like"/>
    <property type="match status" value="1"/>
</dbReference>
<accession>A0AAW0GNA7</accession>
<dbReference type="AlphaFoldDB" id="A0AAW0GNA7"/>
<keyword evidence="3" id="KW-1185">Reference proteome</keyword>
<comment type="caution">
    <text evidence="2">The sequence shown here is derived from an EMBL/GenBank/DDBJ whole genome shotgun (WGS) entry which is preliminary data.</text>
</comment>
<dbReference type="EMBL" id="JASBNA010000006">
    <property type="protein sequence ID" value="KAK7691006.1"/>
    <property type="molecule type" value="Genomic_DNA"/>
</dbReference>
<evidence type="ECO:0000313" key="2">
    <source>
        <dbReference type="EMBL" id="KAK7691006.1"/>
    </source>
</evidence>
<sequence length="547" mass="62467">MSRDSQTGGVTLLSRLQIHVMNITCPISRLPPEILLEIFSLVVAEWQPELLWDHQRVSAAFGTPIHIPSYTWLPITHVCRYWRDIAVQSPKLWTTVILNQSGFLSTVLVWSQSLPISLYLYIQRGHVDYSDEEQLQIPDLLSPHLHRVKRLQIVSADYSHSLRGALSYCHFSSIREITVTMVNAPRRQNDDLDHHEELFRGWTNPEYDGLRSLSFARITLPGIRVAIRPNLRYLSIYLPIGDIELPIFLSVIERIPLLETLSIATPNTYFMPPVEALLEPHKIVTLSRLRSLQINSSRLFPRNIMRHLSYPNITSISLDLSDLDDLETDPDALADHLISSFPNDLRCLSLRANRNVCKLSGWKESVPDQDLRDPSVSAPYTIRIHLDNIYESRVSAWTFDCLASRLFTDSLETLALDIDFLYCVEIDIPVSLNEYAPNLRRLSISTMLNLSCILLPDHEIGLEKYSYIPIPRLTHLWIDRVEEMEDCLIDSILCKRKASGSVLEVLSVPECSDSYEMTAGLVGKLEIRDTGYLSLSDHLAFWATALN</sequence>
<dbReference type="Proteomes" id="UP001385951">
    <property type="component" value="Unassembled WGS sequence"/>
</dbReference>
<evidence type="ECO:0000259" key="1">
    <source>
        <dbReference type="Pfam" id="PF12937"/>
    </source>
</evidence>
<gene>
    <name evidence="2" type="ORF">QCA50_006109</name>
</gene>
<dbReference type="SUPFAM" id="SSF81383">
    <property type="entry name" value="F-box domain"/>
    <property type="match status" value="1"/>
</dbReference>
<dbReference type="Gene3D" id="1.20.1280.50">
    <property type="match status" value="1"/>
</dbReference>
<name>A0AAW0GNA7_9APHY</name>
<proteinExistence type="predicted"/>
<feature type="domain" description="F-box" evidence="1">
    <location>
        <begin position="27"/>
        <end position="97"/>
    </location>
</feature>
<dbReference type="InterPro" id="IPR001810">
    <property type="entry name" value="F-box_dom"/>
</dbReference>
<reference evidence="2 3" key="1">
    <citation type="submission" date="2022-09" db="EMBL/GenBank/DDBJ databases">
        <authorList>
            <person name="Palmer J.M."/>
        </authorList>
    </citation>
    <scope>NUCLEOTIDE SEQUENCE [LARGE SCALE GENOMIC DNA]</scope>
    <source>
        <strain evidence="2 3">DSM 7382</strain>
    </source>
</reference>
<dbReference type="InterPro" id="IPR036047">
    <property type="entry name" value="F-box-like_dom_sf"/>
</dbReference>
<evidence type="ECO:0000313" key="3">
    <source>
        <dbReference type="Proteomes" id="UP001385951"/>
    </source>
</evidence>
<protein>
    <recommendedName>
        <fullName evidence="1">F-box domain-containing protein</fullName>
    </recommendedName>
</protein>